<keyword evidence="1" id="KW-0677">Repeat</keyword>
<dbReference type="Gene3D" id="1.20.120.1020">
    <property type="entry name" value="Prion-inhibition and propagation, HeLo domain"/>
    <property type="match status" value="1"/>
</dbReference>
<evidence type="ECO:0000256" key="1">
    <source>
        <dbReference type="ARBA" id="ARBA00022737"/>
    </source>
</evidence>
<dbReference type="PANTHER" id="PTHR46082:SF6">
    <property type="entry name" value="AAA+ ATPASE DOMAIN-CONTAINING PROTEIN-RELATED"/>
    <property type="match status" value="1"/>
</dbReference>
<feature type="compositionally biased region" description="Basic and acidic residues" evidence="2">
    <location>
        <begin position="1312"/>
        <end position="1330"/>
    </location>
</feature>
<keyword evidence="8" id="KW-1185">Reference proteome</keyword>
<feature type="domain" description="Prion-inhibition and propagation HeLo" evidence="4">
    <location>
        <begin position="357"/>
        <end position="563"/>
    </location>
</feature>
<evidence type="ECO:0000259" key="4">
    <source>
        <dbReference type="Pfam" id="PF14479"/>
    </source>
</evidence>
<name>A0A430LSN2_9HYPO</name>
<dbReference type="SUPFAM" id="SSF53167">
    <property type="entry name" value="Purine and uridine phosphorylases"/>
    <property type="match status" value="1"/>
</dbReference>
<evidence type="ECO:0000259" key="3">
    <source>
        <dbReference type="Pfam" id="PF01048"/>
    </source>
</evidence>
<evidence type="ECO:0000259" key="6">
    <source>
        <dbReference type="Pfam" id="PF25053"/>
    </source>
</evidence>
<dbReference type="SUPFAM" id="SSF52540">
    <property type="entry name" value="P-loop containing nucleoside triphosphate hydrolases"/>
    <property type="match status" value="1"/>
</dbReference>
<sequence length="1330" mass="148953">MPVSRPSRRDEFEIAIICALPLEYDAVSYTFDEFWDQDGDQYGRARNDPNTYTTGRIGSSNVVLALLSRMGKTSAASAAASISMSYSGLRMALLVGICGAAPRNGENEILLGDVVISSSVIEYDFGRQYPDKFIRKDTLQDSHGRPNKDIRSLLVTLETDRGLDRLEQGTISFLQTLQAAVSKTKHRGKYGYPGTLEDTLFETSHRHKHHGSPNCACRDCFNDSDPVCEKAINSPCVNLGCNNGPVVDRERLRAKQRAERDGESTAQHPTVHIGLVASGDKVMKSAAERDRLSKEEGVIAFDMEGAGVWEELPCIIVKGVCDYADSHKNKKWQRFAAATAASAAKALLKCSIKADATDAFKDAIGLLNRITASQDQGHDTSILATKFDIEKYFLLQWAERVNLLKQNSDERLRNPDTQDSIANVLACICGLLADTSQMEQVYGINRNDEISTPSNTRNDVPTMCSPSLDRLGLASGGPGFISKSRNRLTHARGKTSTTEDVSAETKKEREKARWVIQDNEKFGTFVAELARCTMMLRDAVLPTSESNTRKDLEEIRDLGHLKVVMEAATDHLTTIAEPTREIIDHRCTKRILSTLWFRMIDDRRETITDAHRETFQWALEPPAYDQPWDDLSHWLRAGSGIYWIAGKAGSGKSTLIKYIYSSAVTKYLLSEWAGDSPCSTADFFFWYLGTPEQKTQGGLSRALLYKILSSHPKLIPEALPAMWKEAYDGSDRIGCPSPAEAKKAFRVISTSPDLGRFCLFIDGLDEYFGNYQDGISFVKSLAAGQNVKVIVSSRPIPDCVAAFRELPQLNLPDLTRQDIRTYVQDVIGNNPDMARLSEDDPCGSKQIISDLVDKSSGVFLWVILACRSLISGLARYDDTAELQRRVNDLPPELEDMFQHMLLKVEPRYRSQASRLLRLCYEEQKAQMWTEVNGNHALGLALVIDYHLKPPPIEVLSEEKKVRLCRRLEGRLRSHCGGLLELVKRHDSDGRWRFCFCGPVHDDLIDARVCFMHRTVFEFLGDETVWKLDCLKMEADNKFHAAADLSLGRLHLAMQSLDKQSPLEAQALSCIRDGVRWGSKADHDAPLNRENIFWKMVPFLDSLHARNFTSPSLTKNPRLFELANAHHDRTDQFSHATLALAAEAGAVHYLKEHPSLLAVAEEREPKCSCLPLFSYAINDESLVGIYWDDPSSPWLRACSSDAVVKLLLSVGCGPNKFTPGSYRMPMSSPWALWLVNKHRKLGATVLEKLTALTTIELFIAAGATARPGVFFDVETWIKESFREPELMEKSQSVLQRLREVKTDLVVGARRRRADPDESGDRCPETKRVRHN</sequence>
<dbReference type="Pfam" id="PF14479">
    <property type="entry name" value="HeLo"/>
    <property type="match status" value="1"/>
</dbReference>
<evidence type="ECO:0000313" key="7">
    <source>
        <dbReference type="EMBL" id="RTE78722.1"/>
    </source>
</evidence>
<feature type="domain" description="Nucleoside phosphorylase" evidence="3">
    <location>
        <begin position="13"/>
        <end position="172"/>
    </location>
</feature>
<evidence type="ECO:0000256" key="2">
    <source>
        <dbReference type="SAM" id="MobiDB-lite"/>
    </source>
</evidence>
<dbReference type="EMBL" id="MIKF01000089">
    <property type="protein sequence ID" value="RTE78722.1"/>
    <property type="molecule type" value="Genomic_DNA"/>
</dbReference>
<dbReference type="PANTHER" id="PTHR46082">
    <property type="entry name" value="ATP/GTP-BINDING PROTEIN-RELATED"/>
    <property type="match status" value="1"/>
</dbReference>
<dbReference type="Gene3D" id="3.40.50.300">
    <property type="entry name" value="P-loop containing nucleotide triphosphate hydrolases"/>
    <property type="match status" value="1"/>
</dbReference>
<accession>A0A430LSN2</accession>
<evidence type="ECO:0000313" key="8">
    <source>
        <dbReference type="Proteomes" id="UP000287124"/>
    </source>
</evidence>
<dbReference type="InterPro" id="IPR035994">
    <property type="entry name" value="Nucleoside_phosphorylase_sf"/>
</dbReference>
<feature type="domain" description="Nephrocystin 3-like N-terminal" evidence="5">
    <location>
        <begin position="614"/>
        <end position="794"/>
    </location>
</feature>
<dbReference type="GO" id="GO:0003824">
    <property type="term" value="F:catalytic activity"/>
    <property type="evidence" value="ECO:0007669"/>
    <property type="project" value="InterPro"/>
</dbReference>
<dbReference type="Pfam" id="PF01048">
    <property type="entry name" value="PNP_UDP_1"/>
    <property type="match status" value="1"/>
</dbReference>
<dbReference type="InterPro" id="IPR038305">
    <property type="entry name" value="HeLo_sf"/>
</dbReference>
<feature type="region of interest" description="Disordered" evidence="2">
    <location>
        <begin position="1308"/>
        <end position="1330"/>
    </location>
</feature>
<evidence type="ECO:0008006" key="9">
    <source>
        <dbReference type="Google" id="ProtNLM"/>
    </source>
</evidence>
<dbReference type="InterPro" id="IPR053137">
    <property type="entry name" value="NLR-like"/>
</dbReference>
<dbReference type="InterPro" id="IPR056884">
    <property type="entry name" value="NPHP3-like_N"/>
</dbReference>
<dbReference type="InterPro" id="IPR056693">
    <property type="entry name" value="DUF7791"/>
</dbReference>
<dbReference type="InterPro" id="IPR027417">
    <property type="entry name" value="P-loop_NTPase"/>
</dbReference>
<dbReference type="InterPro" id="IPR029498">
    <property type="entry name" value="HeLo_dom"/>
</dbReference>
<gene>
    <name evidence="7" type="ORF">BHE90_006807</name>
</gene>
<dbReference type="Pfam" id="PF24883">
    <property type="entry name" value="NPHP3_N"/>
    <property type="match status" value="1"/>
</dbReference>
<dbReference type="Pfam" id="PF25053">
    <property type="entry name" value="DUF7791"/>
    <property type="match status" value="1"/>
</dbReference>
<reference evidence="7 8" key="1">
    <citation type="submission" date="2017-06" db="EMBL/GenBank/DDBJ databases">
        <title>Comparative genomic analysis of Ambrosia Fusariam Clade fungi.</title>
        <authorList>
            <person name="Stajich J.E."/>
            <person name="Carrillo J."/>
            <person name="Kijimoto T."/>
            <person name="Eskalen A."/>
            <person name="O'Donnell K."/>
            <person name="Kasson M."/>
        </authorList>
    </citation>
    <scope>NUCLEOTIDE SEQUENCE [LARGE SCALE GENOMIC DNA]</scope>
    <source>
        <strain evidence="7 8">UCR1854</strain>
    </source>
</reference>
<comment type="caution">
    <text evidence="7">The sequence shown here is derived from an EMBL/GenBank/DDBJ whole genome shotgun (WGS) entry which is preliminary data.</text>
</comment>
<organism evidence="7 8">
    <name type="scientific">Fusarium euwallaceae</name>
    <dbReference type="NCBI Taxonomy" id="1147111"/>
    <lineage>
        <taxon>Eukaryota</taxon>
        <taxon>Fungi</taxon>
        <taxon>Dikarya</taxon>
        <taxon>Ascomycota</taxon>
        <taxon>Pezizomycotina</taxon>
        <taxon>Sordariomycetes</taxon>
        <taxon>Hypocreomycetidae</taxon>
        <taxon>Hypocreales</taxon>
        <taxon>Nectriaceae</taxon>
        <taxon>Fusarium</taxon>
        <taxon>Fusarium solani species complex</taxon>
    </lineage>
</organism>
<protein>
    <recommendedName>
        <fullName evidence="9">Nucleoside phosphorylase domain-containing protein</fullName>
    </recommendedName>
</protein>
<proteinExistence type="predicted"/>
<dbReference type="InterPro" id="IPR000845">
    <property type="entry name" value="Nucleoside_phosphorylase_d"/>
</dbReference>
<dbReference type="GO" id="GO:0009116">
    <property type="term" value="P:nucleoside metabolic process"/>
    <property type="evidence" value="ECO:0007669"/>
    <property type="project" value="InterPro"/>
</dbReference>
<dbReference type="Proteomes" id="UP000287124">
    <property type="component" value="Unassembled WGS sequence"/>
</dbReference>
<feature type="domain" description="DUF7791" evidence="6">
    <location>
        <begin position="903"/>
        <end position="1041"/>
    </location>
</feature>
<dbReference type="Gene3D" id="3.40.50.1580">
    <property type="entry name" value="Nucleoside phosphorylase domain"/>
    <property type="match status" value="1"/>
</dbReference>
<evidence type="ECO:0000259" key="5">
    <source>
        <dbReference type="Pfam" id="PF24883"/>
    </source>
</evidence>